<gene>
    <name evidence="1" type="ORF">GMARGA_LOCUS26330</name>
</gene>
<evidence type="ECO:0000313" key="2">
    <source>
        <dbReference type="Proteomes" id="UP000789901"/>
    </source>
</evidence>
<keyword evidence="2" id="KW-1185">Reference proteome</keyword>
<organism evidence="1 2">
    <name type="scientific">Gigaspora margarita</name>
    <dbReference type="NCBI Taxonomy" id="4874"/>
    <lineage>
        <taxon>Eukaryota</taxon>
        <taxon>Fungi</taxon>
        <taxon>Fungi incertae sedis</taxon>
        <taxon>Mucoromycota</taxon>
        <taxon>Glomeromycotina</taxon>
        <taxon>Glomeromycetes</taxon>
        <taxon>Diversisporales</taxon>
        <taxon>Gigasporaceae</taxon>
        <taxon>Gigaspora</taxon>
    </lineage>
</organism>
<dbReference type="EMBL" id="CAJVQB010030447">
    <property type="protein sequence ID" value="CAG8815581.1"/>
    <property type="molecule type" value="Genomic_DNA"/>
</dbReference>
<comment type="caution">
    <text evidence="1">The sequence shown here is derived from an EMBL/GenBank/DDBJ whole genome shotgun (WGS) entry which is preliminary data.</text>
</comment>
<dbReference type="Proteomes" id="UP000789901">
    <property type="component" value="Unassembled WGS sequence"/>
</dbReference>
<protein>
    <submittedName>
        <fullName evidence="1">42731_t:CDS:1</fullName>
    </submittedName>
</protein>
<sequence>MGGNKDFPVIVIHHIHGKKAIMSYKVKEVKIKIGWIIIGPPTCFDFSIQYPLIFKSEKYRSFRKNDNHMINNHCMFGTCVLEATNSTLQVENRKNDNHMINNHCMFGTCVLEATNSTLQVENKSDIGKPAYNQIKYDPRCSTFAIGNYLTRCQESESAWLFIYDIKTKKKVTDEEVLKRLSLYSCTVDTTNSSFGEVEFNWEKGPSKKILCSSEKIKIPNDNLILVNQIFDYNDCEKFQPLGFVNIISDQICYGSLNSDYSNYPNIDKKDGLIYLSIVAKK</sequence>
<accession>A0ABN7W623</accession>
<name>A0ABN7W623_GIGMA</name>
<reference evidence="1 2" key="1">
    <citation type="submission" date="2021-06" db="EMBL/GenBank/DDBJ databases">
        <authorList>
            <person name="Kallberg Y."/>
            <person name="Tangrot J."/>
            <person name="Rosling A."/>
        </authorList>
    </citation>
    <scope>NUCLEOTIDE SEQUENCE [LARGE SCALE GENOMIC DNA]</scope>
    <source>
        <strain evidence="1 2">120-4 pot B 10/14</strain>
    </source>
</reference>
<evidence type="ECO:0000313" key="1">
    <source>
        <dbReference type="EMBL" id="CAG8815581.1"/>
    </source>
</evidence>
<proteinExistence type="predicted"/>